<keyword evidence="2" id="KW-1185">Reference proteome</keyword>
<reference evidence="2" key="1">
    <citation type="submission" date="2019-07" db="EMBL/GenBank/DDBJ databases">
        <authorList>
            <person name="Cubo M.T."/>
            <person name="Espuny M.D.R."/>
            <person name="Balsanelli E."/>
        </authorList>
    </citation>
    <scope>NUCLEOTIDE SEQUENCE [LARGE SCALE GENOMIC DNA]</scope>
</reference>
<gene>
    <name evidence="1" type="ORF">Smphiort11_059</name>
</gene>
<evidence type="ECO:0000313" key="2">
    <source>
        <dbReference type="Proteomes" id="UP000322838"/>
    </source>
</evidence>
<protein>
    <submittedName>
        <fullName evidence="1">Uncharacterized protein</fullName>
    </submittedName>
</protein>
<dbReference type="Proteomes" id="UP000322838">
    <property type="component" value="Segment"/>
</dbReference>
<name>A0A5C2H1C8_9CAUD</name>
<proteinExistence type="predicted"/>
<dbReference type="EMBL" id="MN228696">
    <property type="protein sequence ID" value="QEP29857.1"/>
    <property type="molecule type" value="Genomic_DNA"/>
</dbReference>
<organism evidence="1 2">
    <name type="scientific">Sinorhizobium phage ort11</name>
    <dbReference type="NCBI Taxonomy" id="2599764"/>
    <lineage>
        <taxon>Viruses</taxon>
        <taxon>Duplodnaviria</taxon>
        <taxon>Heunggongvirae</taxon>
        <taxon>Uroviricota</taxon>
        <taxon>Caudoviricetes</taxon>
        <taxon>Schitoviridae</taxon>
        <taxon>Huelvavirus</taxon>
        <taxon>Huelvavirus ort11</taxon>
    </lineage>
</organism>
<evidence type="ECO:0000313" key="1">
    <source>
        <dbReference type="EMBL" id="QEP29857.1"/>
    </source>
</evidence>
<sequence>MAHLVLINGYAGAGKDTFVEMVSQELDKHDIEVNNISSITPVWSLLKDHLCLPMDRKGPEERKLAAEVKAALDNYHFTATKMALHKALEWFGFNENGVCFIHMREPRALEFSKTYAENAIPGKCSTLFIDRPQPKLKIGNVADDSVNDFEYDRKVLNHFDLTHLKVLAESYARQFLP</sequence>
<accession>A0A5C2H1C8</accession>